<dbReference type="InterPro" id="IPR040506">
    <property type="entry name" value="RACo_linker"/>
</dbReference>
<dbReference type="Pfam" id="PF00111">
    <property type="entry name" value="Fer2"/>
    <property type="match status" value="1"/>
</dbReference>
<dbReference type="STRING" id="1827387.A4S15_06345"/>
<dbReference type="Gene3D" id="3.10.20.30">
    <property type="match status" value="1"/>
</dbReference>
<dbReference type="Pfam" id="PF17651">
    <property type="entry name" value="Raco_middle"/>
    <property type="match status" value="1"/>
</dbReference>
<dbReference type="SUPFAM" id="SSF54292">
    <property type="entry name" value="2Fe-2S ferredoxin-like"/>
    <property type="match status" value="1"/>
</dbReference>
<gene>
    <name evidence="2" type="ORF">A4S15_06345</name>
</gene>
<evidence type="ECO:0000313" key="3">
    <source>
        <dbReference type="Proteomes" id="UP000192872"/>
    </source>
</evidence>
<dbReference type="PANTHER" id="PTHR42895:SF2">
    <property type="entry name" value="IRON-SULFUR CLUSTER PROTEIN"/>
    <property type="match status" value="1"/>
</dbReference>
<sequence>MAELTVIYWRDIPAQLIARAGRASAKRELAARFHEAIDHAAMRSGAKDSDSYLSAWRRGTPSPCGDDLEAAIAVALRQIEDDYDPARLRRLVQNGGLDHPPPATEPLVFFAPSGKRGRMAIGTTVLNAARSLGVDLDSVCGGRGICGRCQIEIQHGRDAKLGISSQADHCSAPNAVEARYRSARGMAVSRRLGCQTEITDDLIVVVPEDSQVHRQIVRKDTSDQAIIVDPVVRLHFIEVEEPSLDMPRSDVDRLRAALRAQWAIGDVTLPLPLLAHLPSLLRAGGWKVTVALRHGREIVAIYAGLKEQIAGIAVDIGSTTLAAHLCALGDGKVLASAGVMNPQIRFGEDLMSRVSYAMMTEGGAAEMTASVRGAIDALIGDLCAEAGLARGDVVDMVMVGNPVMHHLLLGIDPRELGSAPFALAIDEALDVSAANLGLNVAPCAYVHLLPCIAGHVGADASAMVLAESPQAREEITLLVDVGTNAEIVLGNRHRLLACSSPTGPAFEGAQLTSGQRAAPGAIERICIDAVSLEPRFKVIGIAPWSDEAGFADACGSTRITGLCGSGIIDVVAELALARVIRPDGVFDSDVATRSSRLVPDGRSFKYVIFAGEPEIAVTQGDIRAVQLAKAALHAGCKLLMARLGITHIDRIRLAGAFGAHIDPLHALALGLIPDCALEHVSAAGNAAGHGARIALLNARSRLDIQKIVQSIEKIETALDPDFQSAFVAAMAIPHADDDYALTGRHVHFAPKSSRGTMRRRRAMPLRSDQ</sequence>
<accession>A0A1W9HZX0</accession>
<reference evidence="2 3" key="1">
    <citation type="journal article" date="2017" name="Water Res.">
        <title>Comammox in drinking water systems.</title>
        <authorList>
            <person name="Wang Y."/>
            <person name="Ma L."/>
            <person name="Mao Y."/>
            <person name="Jiang X."/>
            <person name="Xia Y."/>
            <person name="Yu K."/>
            <person name="Li B."/>
            <person name="Zhang T."/>
        </authorList>
    </citation>
    <scope>NUCLEOTIDE SEQUENCE [LARGE SCALE GENOMIC DNA]</scope>
    <source>
        <strain evidence="2">SG_bin8</strain>
    </source>
</reference>
<evidence type="ECO:0000313" key="2">
    <source>
        <dbReference type="EMBL" id="OQW53003.1"/>
    </source>
</evidence>
<dbReference type="InterPro" id="IPR036010">
    <property type="entry name" value="2Fe-2S_ferredoxin-like_sf"/>
</dbReference>
<protein>
    <recommendedName>
        <fullName evidence="1">2Fe-2S ferredoxin-type domain-containing protein</fullName>
    </recommendedName>
</protein>
<dbReference type="InterPro" id="IPR041414">
    <property type="entry name" value="Raco-like_middle"/>
</dbReference>
<comment type="caution">
    <text evidence="2">The sequence shown here is derived from an EMBL/GenBank/DDBJ whole genome shotgun (WGS) entry which is preliminary data.</text>
</comment>
<dbReference type="Gene3D" id="3.10.20.880">
    <property type="match status" value="1"/>
</dbReference>
<dbReference type="Pfam" id="PF17650">
    <property type="entry name" value="RACo_linker"/>
    <property type="match status" value="1"/>
</dbReference>
<organism evidence="2 3">
    <name type="scientific">Candidatus Raskinella chloraquaticus</name>
    <dbReference type="NCBI Taxonomy" id="1951219"/>
    <lineage>
        <taxon>Bacteria</taxon>
        <taxon>Pseudomonadati</taxon>
        <taxon>Pseudomonadota</taxon>
        <taxon>Alphaproteobacteria</taxon>
        <taxon>Hyphomicrobiales</taxon>
        <taxon>Phreatobacteraceae</taxon>
        <taxon>Candidatus Raskinella</taxon>
    </lineage>
</organism>
<dbReference type="PANTHER" id="PTHR42895">
    <property type="entry name" value="IRON-SULFUR CLUSTER-BINDING PROTEIN-RELATED"/>
    <property type="match status" value="1"/>
</dbReference>
<dbReference type="Pfam" id="PF13769">
    <property type="entry name" value="Virulence_fact"/>
    <property type="match status" value="1"/>
</dbReference>
<proteinExistence type="predicted"/>
<dbReference type="Pfam" id="PF14574">
    <property type="entry name" value="RACo_C_ter"/>
    <property type="match status" value="1"/>
</dbReference>
<evidence type="ECO:0000259" key="1">
    <source>
        <dbReference type="PROSITE" id="PS51085"/>
    </source>
</evidence>
<dbReference type="Gene3D" id="3.30.420.480">
    <property type="entry name" value="Domain of unknown function (DUF4445)"/>
    <property type="match status" value="1"/>
</dbReference>
<dbReference type="EMBL" id="LWDL01000011">
    <property type="protein sequence ID" value="OQW53003.1"/>
    <property type="molecule type" value="Genomic_DNA"/>
</dbReference>
<dbReference type="RefSeq" id="WP_376800867.1">
    <property type="nucleotide sequence ID" value="NZ_DBNB01000038.1"/>
</dbReference>
<dbReference type="GO" id="GO:0051536">
    <property type="term" value="F:iron-sulfur cluster binding"/>
    <property type="evidence" value="ECO:0007669"/>
    <property type="project" value="InterPro"/>
</dbReference>
<dbReference type="AlphaFoldDB" id="A0A1W9HZX0"/>
<dbReference type="Proteomes" id="UP000192872">
    <property type="component" value="Unassembled WGS sequence"/>
</dbReference>
<dbReference type="InterPro" id="IPR027980">
    <property type="entry name" value="RACo_C"/>
</dbReference>
<dbReference type="CDD" id="cd00207">
    <property type="entry name" value="fer2"/>
    <property type="match status" value="1"/>
</dbReference>
<dbReference type="InterPro" id="IPR012675">
    <property type="entry name" value="Beta-grasp_dom_sf"/>
</dbReference>
<feature type="domain" description="2Fe-2S ferredoxin-type" evidence="1">
    <location>
        <begin position="105"/>
        <end position="210"/>
    </location>
</feature>
<dbReference type="PROSITE" id="PS51085">
    <property type="entry name" value="2FE2S_FER_2"/>
    <property type="match status" value="1"/>
</dbReference>
<dbReference type="InterPro" id="IPR042259">
    <property type="entry name" value="Raco-like_middle_sf"/>
</dbReference>
<dbReference type="InterPro" id="IPR052911">
    <property type="entry name" value="Corrinoid_activation_enz"/>
</dbReference>
<name>A0A1W9HZX0_9HYPH</name>
<dbReference type="InterPro" id="IPR001041">
    <property type="entry name" value="2Fe-2S_ferredoxin-type"/>
</dbReference>
<dbReference type="InterPro" id="IPR025989">
    <property type="entry name" value="Virulence_F_dom"/>
</dbReference>